<evidence type="ECO:0000313" key="7">
    <source>
        <dbReference type="Proteomes" id="UP000029725"/>
    </source>
</evidence>
<evidence type="ECO:0000256" key="5">
    <source>
        <dbReference type="ARBA" id="ARBA00023480"/>
    </source>
</evidence>
<sequence length="305" mass="34829">MGSSIIEDKIFRSIYNCIRKYYDASASREIIFSFDASFFCGKFPGVNRNTLEAIFRLFWQRRILLHAHTFKDRSGPASDLLAKFPFNINDRITEVPHSIMEISIRFMMPPCFIIRVVLGEFIRSSNESFDPVALKGWMNAPHTIPNASLSKAALLAIEADEIASPLADAKKQWAVVMLVSKLDLPFIEEQGMRKLGYPKTPDILLPVPIGSGLLLLSWLAFGNFVSNWIESKALFGDIKTHERYLKNQYLTYYNRYDPLVAIMCRYGPGIVIYWFGFTKEILNFTESVMVVDSLPEHITMLTADE</sequence>
<keyword evidence="3" id="KW-0963">Cytoplasm</keyword>
<evidence type="ECO:0000256" key="2">
    <source>
        <dbReference type="ARBA" id="ARBA00004496"/>
    </source>
</evidence>
<evidence type="ECO:0000313" key="6">
    <source>
        <dbReference type="EMBL" id="KGG53232.1"/>
    </source>
</evidence>
<dbReference type="OrthoDB" id="1272at2759"/>
<accession>A0A098VWB8</accession>
<dbReference type="PANTHER" id="PTHR31661">
    <property type="entry name" value="SIMILAR TO CDNA SEQUENCE BC052040"/>
    <property type="match status" value="1"/>
</dbReference>
<dbReference type="EMBL" id="JMKJ01000002">
    <property type="protein sequence ID" value="KGG53232.1"/>
    <property type="molecule type" value="Genomic_DNA"/>
</dbReference>
<dbReference type="Pfam" id="PF14811">
    <property type="entry name" value="TPD"/>
    <property type="match status" value="1"/>
</dbReference>
<name>A0A098VWB8_9MICR</name>
<gene>
    <name evidence="6" type="ORF">DI09_101p70</name>
</gene>
<dbReference type="HOGENOM" id="CLU_076808_0_1_1"/>
<dbReference type="AlphaFoldDB" id="A0A098VWB8"/>
<reference evidence="6 7" key="1">
    <citation type="submission" date="2014-04" db="EMBL/GenBank/DDBJ databases">
        <title>A new species of microsporidia sheds light on the evolution of extreme parasitism.</title>
        <authorList>
            <person name="Haag K.L."/>
            <person name="James T.Y."/>
            <person name="Larsson R."/>
            <person name="Schaer T.M."/>
            <person name="Refardt D."/>
            <person name="Pombert J.-F."/>
            <person name="Ebert D."/>
        </authorList>
    </citation>
    <scope>NUCLEOTIDE SEQUENCE [LARGE SCALE GENOMIC DNA]</scope>
    <source>
        <strain evidence="6 7">UGP3</strain>
        <tissue evidence="6">Spores</tissue>
    </source>
</reference>
<dbReference type="GeneID" id="25257886"/>
<comment type="caution">
    <text evidence="6">The sequence shown here is derived from an EMBL/GenBank/DDBJ whole genome shotgun (WGS) entry which is preliminary data.</text>
</comment>
<dbReference type="GO" id="GO:0005634">
    <property type="term" value="C:nucleus"/>
    <property type="evidence" value="ECO:0007669"/>
    <property type="project" value="UniProtKB-SubCell"/>
</dbReference>
<proteinExistence type="predicted"/>
<dbReference type="InterPro" id="IPR029404">
    <property type="entry name" value="CDIN1"/>
</dbReference>
<dbReference type="PANTHER" id="PTHR31661:SF1">
    <property type="entry name" value="CDAN1-INTERACTING NUCLEASE 1"/>
    <property type="match status" value="1"/>
</dbReference>
<dbReference type="RefSeq" id="XP_013239668.1">
    <property type="nucleotide sequence ID" value="XM_013384214.1"/>
</dbReference>
<keyword evidence="7" id="KW-1185">Reference proteome</keyword>
<dbReference type="GO" id="GO:0005737">
    <property type="term" value="C:cytoplasm"/>
    <property type="evidence" value="ECO:0007669"/>
    <property type="project" value="UniProtKB-SubCell"/>
</dbReference>
<evidence type="ECO:0000256" key="1">
    <source>
        <dbReference type="ARBA" id="ARBA00004123"/>
    </source>
</evidence>
<keyword evidence="4" id="KW-0539">Nucleus</keyword>
<protein>
    <recommendedName>
        <fullName evidence="5">CDAN1-interacting nuclease 1</fullName>
    </recommendedName>
</protein>
<comment type="subcellular location">
    <subcellularLocation>
        <location evidence="2">Cytoplasm</location>
    </subcellularLocation>
    <subcellularLocation>
        <location evidence="1">Nucleus</location>
    </subcellularLocation>
</comment>
<organism evidence="6 7">
    <name type="scientific">Mitosporidium daphniae</name>
    <dbReference type="NCBI Taxonomy" id="1485682"/>
    <lineage>
        <taxon>Eukaryota</taxon>
        <taxon>Fungi</taxon>
        <taxon>Fungi incertae sedis</taxon>
        <taxon>Microsporidia</taxon>
        <taxon>Mitosporidium</taxon>
    </lineage>
</organism>
<dbReference type="VEuPathDB" id="MicrosporidiaDB:DI09_101p70"/>
<evidence type="ECO:0000256" key="3">
    <source>
        <dbReference type="ARBA" id="ARBA00022490"/>
    </source>
</evidence>
<evidence type="ECO:0000256" key="4">
    <source>
        <dbReference type="ARBA" id="ARBA00023242"/>
    </source>
</evidence>
<dbReference type="Proteomes" id="UP000029725">
    <property type="component" value="Unassembled WGS sequence"/>
</dbReference>